<reference evidence="3 4" key="1">
    <citation type="journal article" date="2010" name="Stand. Genomic Sci.">
        <title>Complete genome sequence of Cellulomonas flavigena type strain (134).</title>
        <authorList>
            <person name="Abt B."/>
            <person name="Foster B."/>
            <person name="Lapidus A."/>
            <person name="Clum A."/>
            <person name="Sun H."/>
            <person name="Pukall R."/>
            <person name="Lucas S."/>
            <person name="Glavina Del Rio T."/>
            <person name="Nolan M."/>
            <person name="Tice H."/>
            <person name="Cheng J.F."/>
            <person name="Pitluck S."/>
            <person name="Liolios K."/>
            <person name="Ivanova N."/>
            <person name="Mavromatis K."/>
            <person name="Ovchinnikova G."/>
            <person name="Pati A."/>
            <person name="Goodwin L."/>
            <person name="Chen A."/>
            <person name="Palaniappan K."/>
            <person name="Land M."/>
            <person name="Hauser L."/>
            <person name="Chang Y.J."/>
            <person name="Jeffries C.D."/>
            <person name="Rohde M."/>
            <person name="Goker M."/>
            <person name="Woyke T."/>
            <person name="Bristow J."/>
            <person name="Eisen J.A."/>
            <person name="Markowitz V."/>
            <person name="Hugenholtz P."/>
            <person name="Kyrpides N.C."/>
            <person name="Klenk H.P."/>
        </authorList>
    </citation>
    <scope>NUCLEOTIDE SEQUENCE [LARGE SCALE GENOMIC DNA]</scope>
    <source>
        <strain evidence="4">ATCC 482 / DSM 20109 / BCRC 11376 / JCM 18109 / NBRC 3775 / NCIMB 8073 / NRS 134</strain>
    </source>
</reference>
<accession>D5UH28</accession>
<feature type="compositionally biased region" description="Low complexity" evidence="1">
    <location>
        <begin position="145"/>
        <end position="172"/>
    </location>
</feature>
<feature type="transmembrane region" description="Helical" evidence="2">
    <location>
        <begin position="47"/>
        <end position="72"/>
    </location>
</feature>
<dbReference type="Proteomes" id="UP000000849">
    <property type="component" value="Chromosome"/>
</dbReference>
<dbReference type="STRING" id="446466.Cfla_0313"/>
<feature type="transmembrane region" description="Helical" evidence="2">
    <location>
        <begin position="84"/>
        <end position="107"/>
    </location>
</feature>
<evidence type="ECO:0000313" key="3">
    <source>
        <dbReference type="EMBL" id="ADG73231.1"/>
    </source>
</evidence>
<name>D5UH28_CELFN</name>
<keyword evidence="4" id="KW-1185">Reference proteome</keyword>
<proteinExistence type="predicted"/>
<keyword evidence="2" id="KW-1133">Transmembrane helix</keyword>
<gene>
    <name evidence="3" type="ordered locus">Cfla_0313</name>
</gene>
<feature type="region of interest" description="Disordered" evidence="1">
    <location>
        <begin position="136"/>
        <end position="172"/>
    </location>
</feature>
<evidence type="ECO:0000313" key="4">
    <source>
        <dbReference type="Proteomes" id="UP000000849"/>
    </source>
</evidence>
<evidence type="ECO:0000256" key="1">
    <source>
        <dbReference type="SAM" id="MobiDB-lite"/>
    </source>
</evidence>
<dbReference type="HOGENOM" id="CLU_1552526_0_0_11"/>
<protein>
    <submittedName>
        <fullName evidence="3">Uncharacterized protein</fullName>
    </submittedName>
</protein>
<dbReference type="AlphaFoldDB" id="D5UH28"/>
<sequence>MRAVAVYLVSTALLALVAVPCVIWLVVMADEIAQENSKAAGLPSGQLGWDFALMVGAPPVLGVAVATGVAAAVARRAHAGDWRVLLGAVVVVAAVVVRVVVAALAGSTATPTAAGWATAAVVAGALTVALAARNRRRSGATETPVAAASDEVAADAASPRPSTSSTTPGPDS</sequence>
<keyword evidence="2" id="KW-0472">Membrane</keyword>
<feature type="transmembrane region" description="Helical" evidence="2">
    <location>
        <begin position="7"/>
        <end position="27"/>
    </location>
</feature>
<keyword evidence="2" id="KW-0812">Transmembrane</keyword>
<dbReference type="EMBL" id="CP001964">
    <property type="protein sequence ID" value="ADG73231.1"/>
    <property type="molecule type" value="Genomic_DNA"/>
</dbReference>
<evidence type="ECO:0000256" key="2">
    <source>
        <dbReference type="SAM" id="Phobius"/>
    </source>
</evidence>
<dbReference type="KEGG" id="cfl:Cfla_0313"/>
<feature type="transmembrane region" description="Helical" evidence="2">
    <location>
        <begin position="113"/>
        <end position="132"/>
    </location>
</feature>
<organism evidence="3 4">
    <name type="scientific">Cellulomonas flavigena (strain ATCC 482 / DSM 20109 / BCRC 11376 / JCM 18109 / NBRC 3775 / NCIMB 8073 / NRS 134)</name>
    <dbReference type="NCBI Taxonomy" id="446466"/>
    <lineage>
        <taxon>Bacteria</taxon>
        <taxon>Bacillati</taxon>
        <taxon>Actinomycetota</taxon>
        <taxon>Actinomycetes</taxon>
        <taxon>Micrococcales</taxon>
        <taxon>Cellulomonadaceae</taxon>
        <taxon>Cellulomonas</taxon>
    </lineage>
</organism>